<geneLocation type="plasmid" evidence="3 4">
    <name>pB</name>
</geneLocation>
<keyword evidence="2" id="KW-1133">Transmembrane helix</keyword>
<dbReference type="Proteomes" id="UP000008817">
    <property type="component" value="Plasmid pB"/>
</dbReference>
<evidence type="ECO:0000313" key="3">
    <source>
        <dbReference type="EMBL" id="ACE94055.1"/>
    </source>
</evidence>
<accession>B3Q2Z9</accession>
<dbReference type="PANTHER" id="PTHR23531">
    <property type="entry name" value="QUINOLENE RESISTANCE PROTEIN NORA"/>
    <property type="match status" value="1"/>
</dbReference>
<dbReference type="PANTHER" id="PTHR23531:SF1">
    <property type="entry name" value="QUINOLENE RESISTANCE PROTEIN NORA"/>
    <property type="match status" value="1"/>
</dbReference>
<evidence type="ECO:0000313" key="4">
    <source>
        <dbReference type="Proteomes" id="UP000008817"/>
    </source>
</evidence>
<keyword evidence="2" id="KW-0812">Transmembrane</keyword>
<dbReference type="KEGG" id="rec:RHECIAT_PB0000352"/>
<feature type="transmembrane region" description="Helical" evidence="2">
    <location>
        <begin position="35"/>
        <end position="58"/>
    </location>
</feature>
<dbReference type="HOGENOM" id="CLU_1110685_0_0_5"/>
<feature type="transmembrane region" description="Helical" evidence="2">
    <location>
        <begin position="96"/>
        <end position="113"/>
    </location>
</feature>
<dbReference type="InterPro" id="IPR052714">
    <property type="entry name" value="MFS_Exporter"/>
</dbReference>
<dbReference type="InterPro" id="IPR036259">
    <property type="entry name" value="MFS_trans_sf"/>
</dbReference>
<protein>
    <submittedName>
        <fullName evidence="3">Uncharacterized protein</fullName>
    </submittedName>
</protein>
<feature type="transmembrane region" description="Helical" evidence="2">
    <location>
        <begin position="64"/>
        <end position="84"/>
    </location>
</feature>
<dbReference type="AlphaFoldDB" id="B3Q2Z9"/>
<dbReference type="EMBL" id="CP001076">
    <property type="protein sequence ID" value="ACE94055.1"/>
    <property type="molecule type" value="Genomic_DNA"/>
</dbReference>
<keyword evidence="3" id="KW-0614">Plasmid</keyword>
<evidence type="ECO:0000256" key="1">
    <source>
        <dbReference type="SAM" id="MobiDB-lite"/>
    </source>
</evidence>
<sequence length="250" mass="27501">MVQFEGFRSASAATFYQRRRLSDPTTMSILWGRTVLPVVMLAIGACTFAGLSTFQSIYAETRGLSPNVFFLTFTVTTVTLRFSVAGMIGKLPLGRLALTLFVTTLIGIGLLVLNPGSELLYVVATVLFAIGYGLTYSTLNAMVVNLAGERGLSISTASQVFTLAYFRGFVRIPVSRWHINCCLWHRRCHARDGGSGRSQHRNRQSDIVEGGVGDRRPSIMISVSLPTCPPNQRKCVYASAGSHRYRHRTL</sequence>
<feature type="region of interest" description="Disordered" evidence="1">
    <location>
        <begin position="191"/>
        <end position="214"/>
    </location>
</feature>
<dbReference type="SUPFAM" id="SSF103473">
    <property type="entry name" value="MFS general substrate transporter"/>
    <property type="match status" value="1"/>
</dbReference>
<proteinExistence type="predicted"/>
<keyword evidence="2" id="KW-0472">Membrane</keyword>
<feature type="transmembrane region" description="Helical" evidence="2">
    <location>
        <begin position="119"/>
        <end position="139"/>
    </location>
</feature>
<gene>
    <name evidence="3" type="ordered locus">RHECIAT_PB0000352</name>
</gene>
<name>B3Q2Z9_RHIE6</name>
<reference evidence="3 4" key="1">
    <citation type="submission" date="2008-04" db="EMBL/GenBank/DDBJ databases">
        <title>Genome diversity and DNA divergence of Rhizobium etli.</title>
        <authorList>
            <person name="Gonzalez V."/>
            <person name="Acosta J.L."/>
            <person name="Santamaria R.I."/>
            <person name="Bustos P."/>
            <person name="Hernandez-Gonzalez I.L."/>
            <person name="Fernandez J.L."/>
            <person name="Diaz R."/>
            <person name="Flores M."/>
            <person name="Mora J."/>
            <person name="Palacios R."/>
            <person name="Davila G."/>
        </authorList>
    </citation>
    <scope>NUCLEOTIDE SEQUENCE [LARGE SCALE GENOMIC DNA]</scope>
    <source>
        <strain evidence="3 4">CIAT 652</strain>
        <plasmid evidence="4">Plasmid pB</plasmid>
    </source>
</reference>
<evidence type="ECO:0000256" key="2">
    <source>
        <dbReference type="SAM" id="Phobius"/>
    </source>
</evidence>
<organism evidence="3 4">
    <name type="scientific">Rhizobium etli (strain CIAT 652)</name>
    <dbReference type="NCBI Taxonomy" id="491916"/>
    <lineage>
        <taxon>Bacteria</taxon>
        <taxon>Pseudomonadati</taxon>
        <taxon>Pseudomonadota</taxon>
        <taxon>Alphaproteobacteria</taxon>
        <taxon>Hyphomicrobiales</taxon>
        <taxon>Rhizobiaceae</taxon>
        <taxon>Rhizobium/Agrobacterium group</taxon>
        <taxon>Rhizobium</taxon>
    </lineage>
</organism>